<name>A0ACC8XJ78_9FIRM</name>
<sequence>MQSIFLIKYGELAIKGKNRYKFENKLVETIKKSLFQLGVFSVRKEQGRIVAEPLEENINTQQVIDKLTHIFGIIGVAYGTKRKEQTFEAIQELAKEHIKELLLPNVIKTFKVETKRADKRFEMPSMEVSSTLGAYLLNEFPNQLKVDVKNPEITLVVEIRTEVYVYSKTYAGIGGMPYGTNGKATLLLSGGIDSPVAGWMIAKRGVEIEAVYFHSPPYTSERAKDKVVELGKKLAVYTGELKIYVVPFTEIQLAIQENCPHTQLTIIMRRIMMEIAIRISNKNHAVALITGESIGQVASQTINSIVVTNEASDRPVFRPLIGFDKVDIIDIAKKIDTFETSILPYEDCCTIFVPKHPETNPKLEYIRKSEKALDLTIDEMIEKSLKETEIILL</sequence>
<reference evidence="1" key="1">
    <citation type="submission" date="2016-08" db="EMBL/GenBank/DDBJ databases">
        <authorList>
            <person name="Ngugi D.K."/>
            <person name="Miyake S."/>
            <person name="Stingl U."/>
        </authorList>
    </citation>
    <scope>NUCLEOTIDE SEQUENCE</scope>
    <source>
        <strain evidence="1">SCG-D08WGA-EpuloA1</strain>
    </source>
</reference>
<organism evidence="1 2">
    <name type="scientific">Candidatus Epulonipiscium fishelsonii</name>
    <dbReference type="NCBI Taxonomy" id="77094"/>
    <lineage>
        <taxon>Bacteria</taxon>
        <taxon>Bacillati</taxon>
        <taxon>Bacillota</taxon>
        <taxon>Clostridia</taxon>
        <taxon>Lachnospirales</taxon>
        <taxon>Lachnospiraceae</taxon>
        <taxon>Candidatus Epulonipiscium</taxon>
    </lineage>
</organism>
<accession>A0ACC8XJ78</accession>
<comment type="caution">
    <text evidence="1">The sequence shown here is derived from an EMBL/GenBank/DDBJ whole genome shotgun (WGS) entry which is preliminary data.</text>
</comment>
<protein>
    <submittedName>
        <fullName evidence="1">tRNA 4-thiouridine(8) synthase ThiI</fullName>
    </submittedName>
</protein>
<dbReference type="Proteomes" id="UP000188637">
    <property type="component" value="Unassembled WGS sequence"/>
</dbReference>
<gene>
    <name evidence="1" type="ORF">AN640_04800</name>
</gene>
<evidence type="ECO:0000313" key="1">
    <source>
        <dbReference type="EMBL" id="ONI45280.1"/>
    </source>
</evidence>
<dbReference type="EMBL" id="LJHD01000066">
    <property type="protein sequence ID" value="ONI45280.1"/>
    <property type="molecule type" value="Genomic_DNA"/>
</dbReference>
<evidence type="ECO:0000313" key="2">
    <source>
        <dbReference type="Proteomes" id="UP000188637"/>
    </source>
</evidence>
<keyword evidence="2" id="KW-1185">Reference proteome</keyword>
<proteinExistence type="predicted"/>